<evidence type="ECO:0000313" key="1">
    <source>
        <dbReference type="EMBL" id="GCL64323.1"/>
    </source>
</evidence>
<comment type="caution">
    <text evidence="1">The sequence shown here is derived from an EMBL/GenBank/DDBJ whole genome shotgun (WGS) entry which is preliminary data.</text>
</comment>
<dbReference type="OrthoDB" id="572526at2"/>
<evidence type="ECO:0000313" key="2">
    <source>
        <dbReference type="Proteomes" id="UP000301751"/>
    </source>
</evidence>
<protein>
    <recommendedName>
        <fullName evidence="3">Phage capsid protein</fullName>
    </recommendedName>
</protein>
<evidence type="ECO:0008006" key="3">
    <source>
        <dbReference type="Google" id="ProtNLM"/>
    </source>
</evidence>
<dbReference type="EMBL" id="BJCL01000009">
    <property type="protein sequence ID" value="GCL64323.1"/>
    <property type="molecule type" value="Genomic_DNA"/>
</dbReference>
<dbReference type="Pfam" id="PF03864">
    <property type="entry name" value="Phage_cap_E"/>
    <property type="match status" value="1"/>
</dbReference>
<proteinExistence type="predicted"/>
<reference evidence="2" key="1">
    <citation type="submission" date="2019-03" db="EMBL/GenBank/DDBJ databases">
        <title>Aquabacterium pictum sp.nov., the first bacteriochlorophyll a-containing freshwater bacterium in the genus Aquabacterium of the class Betaproteobacteria.</title>
        <authorList>
            <person name="Hirose S."/>
            <person name="Tank M."/>
            <person name="Hara E."/>
            <person name="Tamaki H."/>
            <person name="Takaichi S."/>
            <person name="Haruta S."/>
            <person name="Hanada S."/>
        </authorList>
    </citation>
    <scope>NUCLEOTIDE SEQUENCE [LARGE SCALE GENOMIC DNA]</scope>
    <source>
        <strain evidence="2">W35</strain>
    </source>
</reference>
<organism evidence="1 2">
    <name type="scientific">Pseudaquabacterium pictum</name>
    <dbReference type="NCBI Taxonomy" id="2315236"/>
    <lineage>
        <taxon>Bacteria</taxon>
        <taxon>Pseudomonadati</taxon>
        <taxon>Pseudomonadota</taxon>
        <taxon>Betaproteobacteria</taxon>
        <taxon>Burkholderiales</taxon>
        <taxon>Sphaerotilaceae</taxon>
        <taxon>Pseudaquabacterium</taxon>
    </lineage>
</organism>
<name>A0A480ASD1_9BURK</name>
<accession>A0A480ASD1</accession>
<sequence length="317" mass="34191">MAKTPFVIVPELTAIAVAYRQGGLIADQVLPYVPVATQEFRYKKFSLGDDFSVPATLVGRKGAPQQIEFGETEVTDSVQDHGLDVPVPNADQEAFERARAAGNAAGTDPTMRATSQGMQLMLTAREKRVADLVFNLSSYGTPNKQTLSGTGQWSDYTNSNPQTAISQALDSMIMRPNIAVFGRSVWTALSQHPKLCAAVYKNGTTAGSISRQAFADLFELEEVLVGDGWINTAAKGQAPTMTRLWGKGAAFLHRNMNADTDFGITFGFTARFGNRIGGYVEDPDMGIRGGKRVRSAESVKELLTANDLGYYFAAAVA</sequence>
<dbReference type="InterPro" id="IPR005564">
    <property type="entry name" value="Major_capsid_GpE"/>
</dbReference>
<dbReference type="Proteomes" id="UP000301751">
    <property type="component" value="Unassembled WGS sequence"/>
</dbReference>
<dbReference type="InterPro" id="IPR053738">
    <property type="entry name" value="Lambda_capsid_assembly"/>
</dbReference>
<dbReference type="Gene3D" id="3.90.1690.10">
    <property type="entry name" value="phage-related protein like domain"/>
    <property type="match status" value="1"/>
</dbReference>
<gene>
    <name evidence="1" type="ORF">AQPW35_34040</name>
</gene>
<dbReference type="AlphaFoldDB" id="A0A480ASD1"/>
<keyword evidence="2" id="KW-1185">Reference proteome</keyword>
<dbReference type="RefSeq" id="WP_137734059.1">
    <property type="nucleotide sequence ID" value="NZ_BJCL01000009.1"/>
</dbReference>